<feature type="compositionally biased region" description="Basic and acidic residues" evidence="1">
    <location>
        <begin position="66"/>
        <end position="77"/>
    </location>
</feature>
<gene>
    <name evidence="2" type="ORF">KL933_001866</name>
</gene>
<comment type="caution">
    <text evidence="2">The sequence shown here is derived from an EMBL/GenBank/DDBJ whole genome shotgun (WGS) entry which is preliminary data.</text>
</comment>
<evidence type="ECO:0000313" key="3">
    <source>
        <dbReference type="Proteomes" id="UP000738402"/>
    </source>
</evidence>
<sequence length="77" mass="8439">MQTWDLAPSSTGLDARTEAPYIRKTKYLLSVKKQSAAPGAKSISALARPNGKAFIRRTVISRRRSASADDSPRHGRL</sequence>
<protein>
    <submittedName>
        <fullName evidence="2">Uncharacterized protein</fullName>
    </submittedName>
</protein>
<evidence type="ECO:0000256" key="1">
    <source>
        <dbReference type="SAM" id="MobiDB-lite"/>
    </source>
</evidence>
<evidence type="ECO:0000313" key="2">
    <source>
        <dbReference type="EMBL" id="KAG7728633.1"/>
    </source>
</evidence>
<feature type="region of interest" description="Disordered" evidence="1">
    <location>
        <begin position="57"/>
        <end position="77"/>
    </location>
</feature>
<name>A0AAN6D8B5_9ASCO</name>
<dbReference type="Proteomes" id="UP000738402">
    <property type="component" value="Unassembled WGS sequence"/>
</dbReference>
<proteinExistence type="predicted"/>
<reference evidence="2" key="1">
    <citation type="journal article" date="2021" name="G3 (Bethesda)">
        <title>Genomic diversity, chromosomal rearrangements, and interspecies hybridization in the ogataea polymorpha species complex.</title>
        <authorList>
            <person name="Hanson S.J."/>
            <person name="Cinneide E.O."/>
            <person name="Salzberg L.I."/>
            <person name="Wolfe K.H."/>
            <person name="McGowan J."/>
            <person name="Fitzpatrick D.A."/>
            <person name="Matlin K."/>
        </authorList>
    </citation>
    <scope>NUCLEOTIDE SEQUENCE</scope>
    <source>
        <strain evidence="2">83-405-1</strain>
    </source>
</reference>
<accession>A0AAN6D8B5</accession>
<dbReference type="AlphaFoldDB" id="A0AAN6D8B5"/>
<organism evidence="2 3">
    <name type="scientific">Ogataea haglerorum</name>
    <dbReference type="NCBI Taxonomy" id="1937702"/>
    <lineage>
        <taxon>Eukaryota</taxon>
        <taxon>Fungi</taxon>
        <taxon>Dikarya</taxon>
        <taxon>Ascomycota</taxon>
        <taxon>Saccharomycotina</taxon>
        <taxon>Pichiomycetes</taxon>
        <taxon>Pichiales</taxon>
        <taxon>Pichiaceae</taxon>
        <taxon>Ogataea</taxon>
    </lineage>
</organism>
<dbReference type="EMBL" id="JAHLUH010000004">
    <property type="protein sequence ID" value="KAG7728633.1"/>
    <property type="molecule type" value="Genomic_DNA"/>
</dbReference>